<dbReference type="HAMAP" id="MF_02111">
    <property type="entry name" value="Pup_ligase"/>
    <property type="match status" value="1"/>
</dbReference>
<keyword evidence="6 7" id="KW-0460">Magnesium</keyword>
<comment type="pathway">
    <text evidence="7">Protein degradation; proteasomal Pup-dependent pathway.</text>
</comment>
<keyword evidence="2 7" id="KW-0479">Metal-binding</keyword>
<dbReference type="OrthoDB" id="9760627at2"/>
<accession>A0A1L7D6B6</accession>
<dbReference type="KEGG" id="cpho:CPHO_06095"/>
<keyword evidence="10" id="KW-1185">Reference proteome</keyword>
<gene>
    <name evidence="7" type="primary">pafA</name>
    <name evidence="9" type="ORF">CPHO_06095</name>
</gene>
<evidence type="ECO:0000256" key="7">
    <source>
        <dbReference type="HAMAP-Rule" id="MF_02111"/>
    </source>
</evidence>
<dbReference type="InterPro" id="IPR022279">
    <property type="entry name" value="Pup_ligase"/>
</dbReference>
<dbReference type="PANTHER" id="PTHR42307:SF3">
    <property type="entry name" value="PUP--PROTEIN LIGASE"/>
    <property type="match status" value="1"/>
</dbReference>
<name>A0A1L7D6B6_9CORY</name>
<dbReference type="AlphaFoldDB" id="A0A1L7D6B6"/>
<comment type="function">
    <text evidence="7">Catalyzes the covalent attachment of the prokaryotic ubiquitin-like protein modifier Pup to the proteasomal substrate proteins, thereby targeting them for proteasomal degradation. This tagging system is termed pupylation. The ligation reaction involves the side-chain carboxylate of the C-terminal glutamate of Pup and the side-chain amino group of a substrate lysine.</text>
</comment>
<dbReference type="GO" id="GO:0000287">
    <property type="term" value="F:magnesium ion binding"/>
    <property type="evidence" value="ECO:0007669"/>
    <property type="project" value="UniProtKB-UniRule"/>
</dbReference>
<dbReference type="InterPro" id="IPR004347">
    <property type="entry name" value="Pup_ligase/deamidase"/>
</dbReference>
<dbReference type="Pfam" id="PF03136">
    <property type="entry name" value="Pup_ligase"/>
    <property type="match status" value="1"/>
</dbReference>
<dbReference type="UniPathway" id="UPA00997"/>
<dbReference type="GO" id="GO:0070490">
    <property type="term" value="P:protein pupylation"/>
    <property type="evidence" value="ECO:0007669"/>
    <property type="project" value="UniProtKB-UniRule"/>
</dbReference>
<evidence type="ECO:0000256" key="5">
    <source>
        <dbReference type="ARBA" id="ARBA00022840"/>
    </source>
</evidence>
<evidence type="ECO:0000256" key="8">
    <source>
        <dbReference type="NCBIfam" id="TIGR03686"/>
    </source>
</evidence>
<evidence type="ECO:0000313" key="10">
    <source>
        <dbReference type="Proteomes" id="UP000185491"/>
    </source>
</evidence>
<sequence>MGVETEYGLIAAPPPRQRQLAPDELARVLFSPVVREYSSSNIFLDNASRLYLDVGSHPEVATAECDSLSQLLAYERAGDEVVDELAQTAEHALPGSRVYLFKNNVDSAGNSYGCHENYLVGRNIVLRELGRAILPFLITRQLICGAGMIAPAKGDQPAQFLLSQRADQVWESVSSATTRSRPIINTRDEPHGDSKRFRRMHVIIGDSNMAEPSFALKVGSMLLMVEMIEAGFDLPDLEIDEPIVQLRRIARDETGRVELPLSRGGTTTPLAVQTALYECAGKWLDSRPEKGTSNAELRRVHQLWGDVLAAIDSGDFSKVNRDVDWVIKKQLLERYRDRLGGDWAHPKLAQIDLTYHDIRVGRGVYDHLVQRGLVNRWIDDIDIARAKRMAPATTRAAMRGRFLAQARASNANITVDWTRMKVNRPEPHTEEFLDPFETNDNRLEALIDYMVNNADTPPE</sequence>
<dbReference type="GO" id="GO:0019941">
    <property type="term" value="P:modification-dependent protein catabolic process"/>
    <property type="evidence" value="ECO:0007669"/>
    <property type="project" value="UniProtKB-UniRule"/>
</dbReference>
<evidence type="ECO:0000256" key="3">
    <source>
        <dbReference type="ARBA" id="ARBA00022741"/>
    </source>
</evidence>
<comment type="similarity">
    <text evidence="7">Belongs to the Pup ligase/Pup deamidase family. Pup-conjugating enzyme subfamily.</text>
</comment>
<reference evidence="9 10" key="1">
    <citation type="submission" date="2014-08" db="EMBL/GenBank/DDBJ databases">
        <title>Complete genome sequence of Corynebacterium phocae M408/89/1(T)(=DSM 44612(T)), isolated from the common seal (Phoca vitulina).</title>
        <authorList>
            <person name="Ruckert C."/>
            <person name="Albersmeier A."/>
            <person name="Winkler A."/>
            <person name="Kalinowski J."/>
        </authorList>
    </citation>
    <scope>NUCLEOTIDE SEQUENCE [LARGE SCALE GENOMIC DNA]</scope>
    <source>
        <strain evidence="9 10">M408/89/1</strain>
    </source>
</reference>
<dbReference type="PANTHER" id="PTHR42307">
    <property type="entry name" value="PUP DEAMIDASE/DEPUPYLASE"/>
    <property type="match status" value="1"/>
</dbReference>
<feature type="binding site" evidence="7">
    <location>
        <position position="417"/>
    </location>
    <ligand>
        <name>ATP</name>
        <dbReference type="ChEBI" id="CHEBI:30616"/>
    </ligand>
</feature>
<dbReference type="NCBIfam" id="TIGR03686">
    <property type="entry name" value="pupylate_PafA"/>
    <property type="match status" value="1"/>
</dbReference>
<dbReference type="GO" id="GO:0019787">
    <property type="term" value="F:ubiquitin-like protein transferase activity"/>
    <property type="evidence" value="ECO:0007669"/>
    <property type="project" value="UniProtKB-UniRule"/>
</dbReference>
<keyword evidence="5 7" id="KW-0067">ATP-binding</keyword>
<evidence type="ECO:0000256" key="6">
    <source>
        <dbReference type="ARBA" id="ARBA00022842"/>
    </source>
</evidence>
<feature type="binding site" evidence="7">
    <location>
        <position position="51"/>
    </location>
    <ligand>
        <name>Mg(2+)</name>
        <dbReference type="ChEBI" id="CHEBI:18420"/>
    </ligand>
</feature>
<organism evidence="9 10">
    <name type="scientific">Corynebacterium phocae</name>
    <dbReference type="NCBI Taxonomy" id="161895"/>
    <lineage>
        <taxon>Bacteria</taxon>
        <taxon>Bacillati</taxon>
        <taxon>Actinomycetota</taxon>
        <taxon>Actinomycetes</taxon>
        <taxon>Mycobacteriales</taxon>
        <taxon>Corynebacteriaceae</taxon>
        <taxon>Corynebacterium</taxon>
    </lineage>
</organism>
<feature type="active site" description="Proton acceptor" evidence="7">
    <location>
        <position position="53"/>
    </location>
</feature>
<evidence type="ECO:0000313" key="9">
    <source>
        <dbReference type="EMBL" id="APT93706.1"/>
    </source>
</evidence>
<comment type="miscellaneous">
    <text evidence="7">The reaction mechanism probably proceeds via the activation of Pup by phosphorylation of its C-terminal glutamate, which is then subject to nucleophilic attack by the substrate lysine, resulting in an isopeptide bond and the release of phosphate as a good leaving group.</text>
</comment>
<dbReference type="STRING" id="161895.CPHO_06095"/>
<dbReference type="GO" id="GO:0005524">
    <property type="term" value="F:ATP binding"/>
    <property type="evidence" value="ECO:0007669"/>
    <property type="project" value="UniProtKB-UniRule"/>
</dbReference>
<feature type="binding site" evidence="7">
    <location>
        <position position="49"/>
    </location>
    <ligand>
        <name>ATP</name>
        <dbReference type="ChEBI" id="CHEBI:30616"/>
    </ligand>
</feature>
<evidence type="ECO:0000256" key="2">
    <source>
        <dbReference type="ARBA" id="ARBA00022723"/>
    </source>
</evidence>
<protein>
    <recommendedName>
        <fullName evidence="7 8">Pup--protein ligase</fullName>
        <ecNumber evidence="7 8">6.3.1.19</ecNumber>
    </recommendedName>
    <alternativeName>
        <fullName evidence="7">Proteasome accessory factor A</fullName>
    </alternativeName>
    <alternativeName>
        <fullName evidence="7">Pup-conjugating enzyme</fullName>
    </alternativeName>
</protein>
<dbReference type="Proteomes" id="UP000185491">
    <property type="component" value="Chromosome"/>
</dbReference>
<proteinExistence type="inferred from homology"/>
<dbReference type="RefSeq" id="WP_075736550.1">
    <property type="nucleotide sequence ID" value="NZ_CP009249.1"/>
</dbReference>
<feature type="binding site" evidence="7">
    <location>
        <position position="62"/>
    </location>
    <ligand>
        <name>ATP</name>
        <dbReference type="ChEBI" id="CHEBI:30616"/>
    </ligand>
</feature>
<evidence type="ECO:0000256" key="4">
    <source>
        <dbReference type="ARBA" id="ARBA00022786"/>
    </source>
</evidence>
<dbReference type="GO" id="GO:0010498">
    <property type="term" value="P:proteasomal protein catabolic process"/>
    <property type="evidence" value="ECO:0007669"/>
    <property type="project" value="UniProtKB-UniRule"/>
</dbReference>
<keyword evidence="3 7" id="KW-0547">Nucleotide-binding</keyword>
<keyword evidence="1 7" id="KW-0436">Ligase</keyword>
<dbReference type="EMBL" id="CP009249">
    <property type="protein sequence ID" value="APT93706.1"/>
    <property type="molecule type" value="Genomic_DNA"/>
</dbReference>
<dbReference type="EC" id="6.3.1.19" evidence="7 8"/>
<dbReference type="UniPathway" id="UPA00998"/>
<feature type="binding site" evidence="7">
    <location>
        <position position="59"/>
    </location>
    <ligand>
        <name>Mg(2+)</name>
        <dbReference type="ChEBI" id="CHEBI:18420"/>
    </ligand>
</feature>
<evidence type="ECO:0000256" key="1">
    <source>
        <dbReference type="ARBA" id="ARBA00022598"/>
    </source>
</evidence>
<comment type="catalytic activity">
    <reaction evidence="7">
        <text>ATP + [prokaryotic ubiquitin-like protein]-L-glutamate + [protein]-L-lysine = ADP + phosphate + N(6)-([prokaryotic ubiquitin-like protein]-gamma-L-glutamyl)-[protein]-L-lysine.</text>
        <dbReference type="EC" id="6.3.1.19"/>
    </reaction>
</comment>
<dbReference type="GO" id="GO:0016879">
    <property type="term" value="F:ligase activity, forming carbon-nitrogen bonds"/>
    <property type="evidence" value="ECO:0007669"/>
    <property type="project" value="UniProtKB-UniRule"/>
</dbReference>
<feature type="binding site" evidence="7">
    <location>
        <position position="4"/>
    </location>
    <ligand>
        <name>Mg(2+)</name>
        <dbReference type="ChEBI" id="CHEBI:18420"/>
    </ligand>
</feature>
<comment type="pathway">
    <text evidence="7">Protein modification; protein pupylation.</text>
</comment>
<keyword evidence="4 7" id="KW-0833">Ubl conjugation pathway</keyword>